<dbReference type="RefSeq" id="WP_016918787.1">
    <property type="nucleotide sequence ID" value="NZ_CP044331.1"/>
</dbReference>
<feature type="signal peptide" evidence="1">
    <location>
        <begin position="1"/>
        <end position="22"/>
    </location>
</feature>
<sequence>MRIFIVLMLMTFVSALSFFSSADDSGGVSFPQARAEREAGNFRCVKRVAIGNETACLMQKRKGRA</sequence>
<keyword evidence="3" id="KW-1185">Reference proteome</keyword>
<dbReference type="Proteomes" id="UP000422569">
    <property type="component" value="Chromosome"/>
</dbReference>
<dbReference type="KEGG" id="mpar:F7D14_01620"/>
<gene>
    <name evidence="2" type="ORF">F7D14_01620</name>
</gene>
<feature type="chain" id="PRO_5025456677" evidence="1">
    <location>
        <begin position="23"/>
        <end position="65"/>
    </location>
</feature>
<evidence type="ECO:0000313" key="2">
    <source>
        <dbReference type="EMBL" id="QGM96309.1"/>
    </source>
</evidence>
<dbReference type="AlphaFoldDB" id="A0A6B8M3J0"/>
<organism evidence="2 3">
    <name type="scientific">Methylocystis parvus</name>
    <dbReference type="NCBI Taxonomy" id="134"/>
    <lineage>
        <taxon>Bacteria</taxon>
        <taxon>Pseudomonadati</taxon>
        <taxon>Pseudomonadota</taxon>
        <taxon>Alphaproteobacteria</taxon>
        <taxon>Hyphomicrobiales</taxon>
        <taxon>Methylocystaceae</taxon>
        <taxon>Methylocystis</taxon>
    </lineage>
</organism>
<name>A0A6B8M3J0_9HYPH</name>
<protein>
    <submittedName>
        <fullName evidence="2">Uncharacterized protein</fullName>
    </submittedName>
</protein>
<dbReference type="EMBL" id="CP044331">
    <property type="protein sequence ID" value="QGM96309.1"/>
    <property type="molecule type" value="Genomic_DNA"/>
</dbReference>
<evidence type="ECO:0000256" key="1">
    <source>
        <dbReference type="SAM" id="SignalP"/>
    </source>
</evidence>
<evidence type="ECO:0000313" key="3">
    <source>
        <dbReference type="Proteomes" id="UP000422569"/>
    </source>
</evidence>
<accession>A0A6B8M3J0</accession>
<proteinExistence type="predicted"/>
<keyword evidence="1" id="KW-0732">Signal</keyword>
<reference evidence="2 3" key="1">
    <citation type="submission" date="2019-09" db="EMBL/GenBank/DDBJ databases">
        <title>Isolation and complete genome sequencing of Methylocystis species.</title>
        <authorList>
            <person name="Rumah B.L."/>
            <person name="Stead C.E."/>
            <person name="Stevens B.C."/>
            <person name="Minton N.P."/>
            <person name="Grosse-Honebrink A."/>
            <person name="Zhang Y."/>
        </authorList>
    </citation>
    <scope>NUCLEOTIDE SEQUENCE [LARGE SCALE GENOMIC DNA]</scope>
    <source>
        <strain evidence="2 3">BRCS2</strain>
    </source>
</reference>